<protein>
    <submittedName>
        <fullName evidence="1">Uncharacterized protein</fullName>
    </submittedName>
</protein>
<evidence type="ECO:0000313" key="1">
    <source>
        <dbReference type="EMBL" id="ASV87127.1"/>
    </source>
</evidence>
<evidence type="ECO:0000313" key="2">
    <source>
        <dbReference type="Proteomes" id="UP000215256"/>
    </source>
</evidence>
<organism evidence="1 2">
    <name type="scientific">Ochrobactrum quorumnocens</name>
    <dbReference type="NCBI Taxonomy" id="271865"/>
    <lineage>
        <taxon>Bacteria</taxon>
        <taxon>Pseudomonadati</taxon>
        <taxon>Pseudomonadota</taxon>
        <taxon>Alphaproteobacteria</taxon>
        <taxon>Hyphomicrobiales</taxon>
        <taxon>Brucellaceae</taxon>
        <taxon>Brucella/Ochrobactrum group</taxon>
        <taxon>Ochrobactrum</taxon>
    </lineage>
</organism>
<sequence length="38" mass="4639">MNYDRLSGRHDRKIKMLLERIPKRAKRSSEKLRVKTNN</sequence>
<accession>A0A248UJV9</accession>
<dbReference type="AlphaFoldDB" id="A0A248UJV9"/>
<dbReference type="EMBL" id="CP022604">
    <property type="protein sequence ID" value="ASV87127.1"/>
    <property type="molecule type" value="Genomic_DNA"/>
</dbReference>
<dbReference type="KEGG" id="och:CES85_1350"/>
<proteinExistence type="predicted"/>
<gene>
    <name evidence="1" type="ORF">CES85_1350</name>
</gene>
<name>A0A248UJV9_9HYPH</name>
<reference evidence="1 2" key="1">
    <citation type="submission" date="2017-07" db="EMBL/GenBank/DDBJ databases">
        <title>Phylogenetic study on the rhizospheric bacterium Ochrobactrum sp. A44.</title>
        <authorList>
            <person name="Krzyzanowska D.M."/>
            <person name="Ossowicki A."/>
            <person name="Rajewska M."/>
            <person name="Maciag T."/>
            <person name="Kaczynski Z."/>
            <person name="Czerwicka M."/>
            <person name="Jafra S."/>
        </authorList>
    </citation>
    <scope>NUCLEOTIDE SEQUENCE [LARGE SCALE GENOMIC DNA]</scope>
    <source>
        <strain evidence="1 2">A44</strain>
    </source>
</reference>
<dbReference type="Proteomes" id="UP000215256">
    <property type="component" value="Chromosome 1"/>
</dbReference>